<dbReference type="OrthoDB" id="9795068at2"/>
<dbReference type="Pfam" id="PF00534">
    <property type="entry name" value="Glycos_transf_1"/>
    <property type="match status" value="1"/>
</dbReference>
<dbReference type="InterPro" id="IPR001296">
    <property type="entry name" value="Glyco_trans_1"/>
</dbReference>
<organism evidence="2 3">
    <name type="scientific">Nibricoccus aquaticus</name>
    <dbReference type="NCBI Taxonomy" id="2576891"/>
    <lineage>
        <taxon>Bacteria</taxon>
        <taxon>Pseudomonadati</taxon>
        <taxon>Verrucomicrobiota</taxon>
        <taxon>Opitutia</taxon>
        <taxon>Opitutales</taxon>
        <taxon>Opitutaceae</taxon>
        <taxon>Nibricoccus</taxon>
    </lineage>
</organism>
<evidence type="ECO:0000259" key="1">
    <source>
        <dbReference type="Pfam" id="PF00534"/>
    </source>
</evidence>
<keyword evidence="3" id="KW-1185">Reference proteome</keyword>
<dbReference type="SUPFAM" id="SSF53756">
    <property type="entry name" value="UDP-Glycosyltransferase/glycogen phosphorylase"/>
    <property type="match status" value="1"/>
</dbReference>
<dbReference type="AlphaFoldDB" id="A0A290QBR6"/>
<evidence type="ECO:0000313" key="2">
    <source>
        <dbReference type="EMBL" id="ATC65697.1"/>
    </source>
</evidence>
<dbReference type="InterPro" id="IPR050194">
    <property type="entry name" value="Glycosyltransferase_grp1"/>
</dbReference>
<reference evidence="2 3" key="1">
    <citation type="submission" date="2017-09" db="EMBL/GenBank/DDBJ databases">
        <title>Complete genome sequence of Verrucomicrobial strain HZ-65, isolated from freshwater.</title>
        <authorList>
            <person name="Choi A."/>
        </authorList>
    </citation>
    <scope>NUCLEOTIDE SEQUENCE [LARGE SCALE GENOMIC DNA]</scope>
    <source>
        <strain evidence="2 3">HZ-65</strain>
    </source>
</reference>
<dbReference type="KEGG" id="vbh:CMV30_18050"/>
<dbReference type="Gene3D" id="3.40.50.2000">
    <property type="entry name" value="Glycogen Phosphorylase B"/>
    <property type="match status" value="2"/>
</dbReference>
<feature type="domain" description="Glycosyl transferase family 1" evidence="1">
    <location>
        <begin position="214"/>
        <end position="362"/>
    </location>
</feature>
<gene>
    <name evidence="2" type="ORF">CMV30_18050</name>
</gene>
<sequence length="405" mass="44837">MRAPPSDSTVHRLAIVLSHPTQYYSPWFRWLRANTALTFRVFYLDDTGIAPTHDEKFKKTFAWDVDLTSGYDWELIENTARRPSTLRFFGLKNPTLHARIDDWGATAILLFGYNYATHLKLIAWARRKKIPLLFRGDSHLLGRPAPRGLKKTLLTFLYRQFAAITCVGAANRDYFLHHGVPPTRLFFAPHAVNAAHFDPASPAHRNISLALRVELGLAAHTRVILFAGKLIPQKQPRALLEAFLALNPPDTALVFVGDGPEKPDMLALAAQASPDIQLHFLPFANQSEMPSRYLLADLFVLPSRGAYETWGLAINEAMHLGVPCLVSDHVGCQRDLVTDGETGWVFHANSSDSLREKLSTALAVLARDPAPIRTAVATRIASYTYAQSSAGLQAALHSLSASSVS</sequence>
<dbReference type="PANTHER" id="PTHR45947">
    <property type="entry name" value="SULFOQUINOVOSYL TRANSFERASE SQD2"/>
    <property type="match status" value="1"/>
</dbReference>
<dbReference type="Proteomes" id="UP000217265">
    <property type="component" value="Chromosome"/>
</dbReference>
<dbReference type="PANTHER" id="PTHR45947:SF3">
    <property type="entry name" value="SULFOQUINOVOSYL TRANSFERASE SQD2"/>
    <property type="match status" value="1"/>
</dbReference>
<dbReference type="GO" id="GO:0016757">
    <property type="term" value="F:glycosyltransferase activity"/>
    <property type="evidence" value="ECO:0007669"/>
    <property type="project" value="InterPro"/>
</dbReference>
<dbReference type="EMBL" id="CP023344">
    <property type="protein sequence ID" value="ATC65697.1"/>
    <property type="molecule type" value="Genomic_DNA"/>
</dbReference>
<name>A0A290QBR6_9BACT</name>
<evidence type="ECO:0000313" key="3">
    <source>
        <dbReference type="Proteomes" id="UP000217265"/>
    </source>
</evidence>
<dbReference type="CDD" id="cd03801">
    <property type="entry name" value="GT4_PimA-like"/>
    <property type="match status" value="1"/>
</dbReference>
<keyword evidence="2" id="KW-0808">Transferase</keyword>
<accession>A0A290QBR6</accession>
<proteinExistence type="predicted"/>
<protein>
    <submittedName>
        <fullName evidence="2">Glycosyl transferase</fullName>
    </submittedName>
</protein>